<evidence type="ECO:0000313" key="3">
    <source>
        <dbReference type="Proteomes" id="UP000593566"/>
    </source>
</evidence>
<dbReference type="InterPro" id="IPR011990">
    <property type="entry name" value="TPR-like_helical_dom_sf"/>
</dbReference>
<dbReference type="RefSeq" id="XP_037155483.1">
    <property type="nucleotide sequence ID" value="XM_037299482.1"/>
</dbReference>
<dbReference type="Proteomes" id="UP000593566">
    <property type="component" value="Unassembled WGS sequence"/>
</dbReference>
<dbReference type="Gene3D" id="1.25.40.10">
    <property type="entry name" value="Tetratricopeptide repeat domain"/>
    <property type="match status" value="1"/>
</dbReference>
<keyword evidence="1" id="KW-0732">Signal</keyword>
<sequence length="315" mass="35567">MIVLRESTVGKTHKQTLLMLQLLAFALNLKAATAENTTQLQDLEARLEENGQETQLHGVILQDLMNATNSSKHYVKVQSYGYQYLHLQQQTRGKDSLEGFFYEFAQNLRKALNIYESHSKIKDEEYLNMLTRLSETLLKETTSGQAQKEAQLLCDQAIELDQSLSSSSTLRPPVSFHSKARISRLSYKIGKYPESEAVALGVVTEGEKVLRASHTALLGSRRRIARLMACTERKDEALVLMRSAFYSDVERRGKNDKGTLETAGQYGALLRDMGRLWEAELALRAALMKKERELGCGSPWSVETRNDYVLLLLMG</sequence>
<proteinExistence type="predicted"/>
<evidence type="ECO:0000256" key="1">
    <source>
        <dbReference type="SAM" id="SignalP"/>
    </source>
</evidence>
<accession>A0A8H6CNZ3</accession>
<comment type="caution">
    <text evidence="2">The sequence shown here is derived from an EMBL/GenBank/DDBJ whole genome shotgun (WGS) entry which is preliminary data.</text>
</comment>
<dbReference type="AlphaFoldDB" id="A0A8H6CNZ3"/>
<gene>
    <name evidence="2" type="ORF">HO133_008617</name>
</gene>
<name>A0A8H6CNZ3_9LECA</name>
<keyword evidence="3" id="KW-1185">Reference proteome</keyword>
<feature type="signal peptide" evidence="1">
    <location>
        <begin position="1"/>
        <end position="34"/>
    </location>
</feature>
<protein>
    <submittedName>
        <fullName evidence="2">Uncharacterized protein</fullName>
    </submittedName>
</protein>
<dbReference type="EMBL" id="JACCJB010000005">
    <property type="protein sequence ID" value="KAF6227175.1"/>
    <property type="molecule type" value="Genomic_DNA"/>
</dbReference>
<evidence type="ECO:0000313" key="2">
    <source>
        <dbReference type="EMBL" id="KAF6227175.1"/>
    </source>
</evidence>
<feature type="chain" id="PRO_5034331791" evidence="1">
    <location>
        <begin position="35"/>
        <end position="315"/>
    </location>
</feature>
<dbReference type="GeneID" id="59337012"/>
<reference evidence="2 3" key="1">
    <citation type="journal article" date="2020" name="Genomics">
        <title>Complete, high-quality genomes from long-read metagenomic sequencing of two wolf lichen thalli reveals enigmatic genome architecture.</title>
        <authorList>
            <person name="McKenzie S.K."/>
            <person name="Walston R.F."/>
            <person name="Allen J.L."/>
        </authorList>
    </citation>
    <scope>NUCLEOTIDE SEQUENCE [LARGE SCALE GENOMIC DNA]</scope>
    <source>
        <strain evidence="2">WasteWater1</strain>
    </source>
</reference>
<organism evidence="2 3">
    <name type="scientific">Letharia lupina</name>
    <dbReference type="NCBI Taxonomy" id="560253"/>
    <lineage>
        <taxon>Eukaryota</taxon>
        <taxon>Fungi</taxon>
        <taxon>Dikarya</taxon>
        <taxon>Ascomycota</taxon>
        <taxon>Pezizomycotina</taxon>
        <taxon>Lecanoromycetes</taxon>
        <taxon>OSLEUM clade</taxon>
        <taxon>Lecanoromycetidae</taxon>
        <taxon>Lecanorales</taxon>
        <taxon>Lecanorineae</taxon>
        <taxon>Parmeliaceae</taxon>
        <taxon>Letharia</taxon>
    </lineage>
</organism>